<gene>
    <name evidence="1" type="ORF">EGJ28_22035</name>
</gene>
<reference evidence="1 2" key="1">
    <citation type="submission" date="2018-10" db="EMBL/GenBank/DDBJ databases">
        <title>Transmission dynamics of multidrug resistant bacteria on intensive care unit surfaces.</title>
        <authorList>
            <person name="D'Souza A.W."/>
            <person name="Potter R.F."/>
            <person name="Wallace M."/>
            <person name="Shupe A."/>
            <person name="Patel S."/>
            <person name="Sun S."/>
            <person name="Gul D."/>
            <person name="Kwon J.H."/>
            <person name="Andleeb S."/>
            <person name="Burnham C.-A.D."/>
            <person name="Dantas G."/>
        </authorList>
    </citation>
    <scope>NUCLEOTIDE SEQUENCE [LARGE SCALE GENOMIC DNA]</scope>
    <source>
        <strain evidence="1 2">PX_177</strain>
    </source>
</reference>
<dbReference type="EMBL" id="RHQL01000021">
    <property type="protein sequence ID" value="RRV04700.1"/>
    <property type="molecule type" value="Genomic_DNA"/>
</dbReference>
<evidence type="ECO:0000313" key="1">
    <source>
        <dbReference type="EMBL" id="RRV04700.1"/>
    </source>
</evidence>
<accession>A0A3R9AKD4</accession>
<protein>
    <submittedName>
        <fullName evidence="1">Uncharacterized protein</fullName>
    </submittedName>
</protein>
<comment type="caution">
    <text evidence="1">The sequence shown here is derived from an EMBL/GenBank/DDBJ whole genome shotgun (WGS) entry which is preliminary data.</text>
</comment>
<evidence type="ECO:0000313" key="2">
    <source>
        <dbReference type="Proteomes" id="UP000276506"/>
    </source>
</evidence>
<organism evidence="1 2">
    <name type="scientific">Stutzerimonas xanthomarina</name>
    <dbReference type="NCBI Taxonomy" id="271420"/>
    <lineage>
        <taxon>Bacteria</taxon>
        <taxon>Pseudomonadati</taxon>
        <taxon>Pseudomonadota</taxon>
        <taxon>Gammaproteobacteria</taxon>
        <taxon>Pseudomonadales</taxon>
        <taxon>Pseudomonadaceae</taxon>
        <taxon>Stutzerimonas</taxon>
    </lineage>
</organism>
<name>A0A3R9AKD4_9GAMM</name>
<sequence>MYKEQRDRLVAERALGLSKEQASAIVARCYGYTALNDQNDSLSAPIDGLQKIKAPDEIRALDDRVLQMMEFVRMSQNLVAPKLPAVTNGIRQGTLIATMWGFPNFEALKAYAREDTIDPVSTDPAEMARFKRRTRFIPPSQYLLGRDYSGNTLIIHTNEAETSQWIDQELCLNELSDLQVAAVRCRPDGDDYINRYSNDHTVLRQDLSEEHSSYLLGARKESGTRLAISIVPKRIYTLEELVASHYAALSEKSPRGRSLIIDRIPLATDEGSLDAGWQLARDIGLNVVIVTSSPSPEIWTQCRSRLIFGFDRSLPLSDNSEMNSALIFATPFVGLKRNNLQLVYHSAESGAVYGTVQLIPDERPKGAQIIKRIFGARRMG</sequence>
<dbReference type="AlphaFoldDB" id="A0A3R9AKD4"/>
<dbReference type="RefSeq" id="WP_125940414.1">
    <property type="nucleotide sequence ID" value="NZ_RHQL01000021.1"/>
</dbReference>
<dbReference type="Proteomes" id="UP000276506">
    <property type="component" value="Unassembled WGS sequence"/>
</dbReference>
<proteinExistence type="predicted"/>